<organism evidence="3 4">
    <name type="scientific">Glutamicibacter uratoxydans</name>
    <name type="common">Arthrobacter uratoxydans</name>
    <dbReference type="NCBI Taxonomy" id="43667"/>
    <lineage>
        <taxon>Bacteria</taxon>
        <taxon>Bacillati</taxon>
        <taxon>Actinomycetota</taxon>
        <taxon>Actinomycetes</taxon>
        <taxon>Micrococcales</taxon>
        <taxon>Micrococcaceae</taxon>
        <taxon>Glutamicibacter</taxon>
    </lineage>
</organism>
<evidence type="ECO:0000313" key="3">
    <source>
        <dbReference type="EMBL" id="GED05897.1"/>
    </source>
</evidence>
<sequence>MTTPNNEPTNPYTSGNSGSSQQYPSYQSPQYQGQNQQYNQQYGQQPGYGYPGYPMMNPEGAQLAQTSMIFGILSLFLLGLIFGPIAIVKANRAEREFNTSATVGKVTGWIGTILASLVVVYFIFIFFVIGAIGASGGFDSQAF</sequence>
<dbReference type="AlphaFoldDB" id="A0A4Y4DMS3"/>
<dbReference type="OrthoDB" id="4954763at2"/>
<comment type="caution">
    <text evidence="3">The sequence shown here is derived from an EMBL/GenBank/DDBJ whole genome shotgun (WGS) entry which is preliminary data.</text>
</comment>
<dbReference type="EMBL" id="BJNY01000007">
    <property type="protein sequence ID" value="GED05897.1"/>
    <property type="molecule type" value="Genomic_DNA"/>
</dbReference>
<name>A0A4Y4DMS3_GLUUR</name>
<evidence type="ECO:0008006" key="5">
    <source>
        <dbReference type="Google" id="ProtNLM"/>
    </source>
</evidence>
<evidence type="ECO:0000256" key="1">
    <source>
        <dbReference type="SAM" id="MobiDB-lite"/>
    </source>
</evidence>
<feature type="transmembrane region" description="Helical" evidence="2">
    <location>
        <begin position="109"/>
        <end position="134"/>
    </location>
</feature>
<feature type="transmembrane region" description="Helical" evidence="2">
    <location>
        <begin position="63"/>
        <end position="88"/>
    </location>
</feature>
<protein>
    <recommendedName>
        <fullName evidence="5">DUF4190 domain-containing protein</fullName>
    </recommendedName>
</protein>
<dbReference type="RefSeq" id="WP_141363407.1">
    <property type="nucleotide sequence ID" value="NZ_BAAAJL010000003.1"/>
</dbReference>
<evidence type="ECO:0000256" key="2">
    <source>
        <dbReference type="SAM" id="Phobius"/>
    </source>
</evidence>
<feature type="region of interest" description="Disordered" evidence="1">
    <location>
        <begin position="1"/>
        <end position="53"/>
    </location>
</feature>
<dbReference type="Proteomes" id="UP000316612">
    <property type="component" value="Unassembled WGS sequence"/>
</dbReference>
<keyword evidence="2" id="KW-0812">Transmembrane</keyword>
<evidence type="ECO:0000313" key="4">
    <source>
        <dbReference type="Proteomes" id="UP000316612"/>
    </source>
</evidence>
<keyword evidence="2" id="KW-1133">Transmembrane helix</keyword>
<keyword evidence="2" id="KW-0472">Membrane</keyword>
<reference evidence="3 4" key="1">
    <citation type="submission" date="2019-06" db="EMBL/GenBank/DDBJ databases">
        <title>Whole genome shotgun sequence of Glutamicibacter uratoxydans NBRC 15515.</title>
        <authorList>
            <person name="Hosoyama A."/>
            <person name="Uohara A."/>
            <person name="Ohji S."/>
            <person name="Ichikawa N."/>
        </authorList>
    </citation>
    <scope>NUCLEOTIDE SEQUENCE [LARGE SCALE GENOMIC DNA]</scope>
    <source>
        <strain evidence="3 4">NBRC 15515</strain>
    </source>
</reference>
<accession>A0A4Y4DMS3</accession>
<proteinExistence type="predicted"/>
<gene>
    <name evidence="3" type="ORF">AUR04nite_14290</name>
</gene>
<keyword evidence="4" id="KW-1185">Reference proteome</keyword>